<dbReference type="PANTHER" id="PTHR34883:SF15">
    <property type="entry name" value="EXTRACELLULAR SERINE-RICH PROTEIN"/>
    <property type="match status" value="1"/>
</dbReference>
<name>A0ABQ0KZV5_MYCCL</name>
<reference evidence="4" key="1">
    <citation type="submission" date="2014-09" db="EMBL/GenBank/DDBJ databases">
        <title>Genome sequence of the luminous mushroom Mycena chlorophos for searching fungal bioluminescence genes.</title>
        <authorList>
            <person name="Tanaka Y."/>
            <person name="Kasuga D."/>
            <person name="Oba Y."/>
            <person name="Hase S."/>
            <person name="Sato K."/>
            <person name="Oba Y."/>
            <person name="Sakakibara Y."/>
        </authorList>
    </citation>
    <scope>NUCLEOTIDE SEQUENCE</scope>
</reference>
<protein>
    <recommendedName>
        <fullName evidence="6">Extracellular serine-rich protein</fullName>
    </recommendedName>
</protein>
<keyword evidence="2" id="KW-0472">Membrane</keyword>
<dbReference type="InterPro" id="IPR052953">
    <property type="entry name" value="Ser-rich/MCO-related"/>
</dbReference>
<feature type="chain" id="PRO_5046458287" description="Extracellular serine-rich protein" evidence="3">
    <location>
        <begin position="18"/>
        <end position="228"/>
    </location>
</feature>
<evidence type="ECO:0000256" key="2">
    <source>
        <dbReference type="SAM" id="Phobius"/>
    </source>
</evidence>
<dbReference type="Gene3D" id="2.60.40.420">
    <property type="entry name" value="Cupredoxins - blue copper proteins"/>
    <property type="match status" value="1"/>
</dbReference>
<keyword evidence="2" id="KW-1133">Transmembrane helix</keyword>
<feature type="transmembrane region" description="Helical" evidence="2">
    <location>
        <begin position="206"/>
        <end position="227"/>
    </location>
</feature>
<evidence type="ECO:0000313" key="5">
    <source>
        <dbReference type="Proteomes" id="UP000815677"/>
    </source>
</evidence>
<evidence type="ECO:0000256" key="1">
    <source>
        <dbReference type="SAM" id="MobiDB-lite"/>
    </source>
</evidence>
<keyword evidence="2" id="KW-0812">Transmembrane</keyword>
<dbReference type="InterPro" id="IPR008972">
    <property type="entry name" value="Cupredoxin"/>
</dbReference>
<feature type="compositionally biased region" description="Gly residues" evidence="1">
    <location>
        <begin position="178"/>
        <end position="198"/>
    </location>
</feature>
<sequence length="228" mass="22331">MFSALLAVSALAASVAAQSHTSLSPAQITHVITVANNASATNGSNVFTPQVVNASLGETVMFNFTQGNHSATQSEFATPCIPAHETNISVNGFDSGIRPAGNGTAITQLIVIMNPDIVNTTLWFYDVNTCGIGGVGVINPGNVSATLQTIDGFTRNAERLNGTGAESSSSAAPSSTGGSSGSSGTSSGGGSSGSGSGGSDNTSAAAAMRVVPAAVLVLALVAGGALIV</sequence>
<dbReference type="PANTHER" id="PTHR34883">
    <property type="entry name" value="SERINE-RICH PROTEIN, PUTATIVE-RELATED-RELATED"/>
    <property type="match status" value="1"/>
</dbReference>
<feature type="compositionally biased region" description="Low complexity" evidence="1">
    <location>
        <begin position="162"/>
        <end position="177"/>
    </location>
</feature>
<keyword evidence="5" id="KW-1185">Reference proteome</keyword>
<dbReference type="Proteomes" id="UP000815677">
    <property type="component" value="Unassembled WGS sequence"/>
</dbReference>
<keyword evidence="3" id="KW-0732">Signal</keyword>
<dbReference type="SUPFAM" id="SSF49503">
    <property type="entry name" value="Cupredoxins"/>
    <property type="match status" value="1"/>
</dbReference>
<feature type="region of interest" description="Disordered" evidence="1">
    <location>
        <begin position="159"/>
        <end position="202"/>
    </location>
</feature>
<proteinExistence type="predicted"/>
<dbReference type="EMBL" id="DF839725">
    <property type="protein sequence ID" value="GAT44431.1"/>
    <property type="molecule type" value="Genomic_DNA"/>
</dbReference>
<accession>A0ABQ0KZV5</accession>
<gene>
    <name evidence="4" type="ORF">MCHLO_02060</name>
</gene>
<evidence type="ECO:0008006" key="6">
    <source>
        <dbReference type="Google" id="ProtNLM"/>
    </source>
</evidence>
<evidence type="ECO:0000256" key="3">
    <source>
        <dbReference type="SAM" id="SignalP"/>
    </source>
</evidence>
<evidence type="ECO:0000313" key="4">
    <source>
        <dbReference type="EMBL" id="GAT44431.1"/>
    </source>
</evidence>
<organism evidence="4 5">
    <name type="scientific">Mycena chlorophos</name>
    <name type="common">Agaric fungus</name>
    <name type="synonym">Agaricus chlorophos</name>
    <dbReference type="NCBI Taxonomy" id="658473"/>
    <lineage>
        <taxon>Eukaryota</taxon>
        <taxon>Fungi</taxon>
        <taxon>Dikarya</taxon>
        <taxon>Basidiomycota</taxon>
        <taxon>Agaricomycotina</taxon>
        <taxon>Agaricomycetes</taxon>
        <taxon>Agaricomycetidae</taxon>
        <taxon>Agaricales</taxon>
        <taxon>Marasmiineae</taxon>
        <taxon>Mycenaceae</taxon>
        <taxon>Mycena</taxon>
    </lineage>
</organism>
<feature type="signal peptide" evidence="3">
    <location>
        <begin position="1"/>
        <end position="17"/>
    </location>
</feature>